<dbReference type="AlphaFoldDB" id="A0A0X3PEB9"/>
<organism evidence="6">
    <name type="scientific">Schistocephalus solidus</name>
    <name type="common">Tapeworm</name>
    <dbReference type="NCBI Taxonomy" id="70667"/>
    <lineage>
        <taxon>Eukaryota</taxon>
        <taxon>Metazoa</taxon>
        <taxon>Spiralia</taxon>
        <taxon>Lophotrochozoa</taxon>
        <taxon>Platyhelminthes</taxon>
        <taxon>Cestoda</taxon>
        <taxon>Eucestoda</taxon>
        <taxon>Diphyllobothriidea</taxon>
        <taxon>Diphyllobothriidae</taxon>
        <taxon>Schistocephalus</taxon>
    </lineage>
</organism>
<feature type="repeat" description="ANK" evidence="3">
    <location>
        <begin position="304"/>
        <end position="336"/>
    </location>
</feature>
<sequence length="796" mass="86716">MASLQRPQKQAQEDKTGGVATDAKTDTTTAQAKPQGASVPVEDVYGAKDPDQDCDMVTALDRDALTPTELKFLEAARTNRCNILSSILARPNFNINVKTNLNRTALHMAASQGNLEAVQLLVKAKILIDTVDKHGMTPLFWAAFKDQVNVVLYLLQRGAEPGRRTKRGYSLLHVIAKADAIKTMEALLRRKKITNLTEYDNDDMTPLMIAASSGSILATTVLSKLGHIEDHIDQHQRNLLHLAVLSGSPDVVAVLCQNPTSSALINEFDEDGMTPLQYAVRDLNYDCVEILLAHEAKPNLKSPKSTFPLITAAQKGDLEMVRILISGKAGIKKKNRSGNTPLHIASMANHVSVVMELLQLGADIEIRNKRLQPPLLAAVEQNSADAAEVLLLAGADMNKVDASAKTALSLAAQSGFARIVDLLIKADRFRTKHPDLASAMAKALRGVAEETDSSDSISETETFIGSLSPSEFEQRTKEAGVVLINDQIVVLGSQANGRVSKDNGTTSEKSESSEFSISQATTYNSCESEALHSKTSLSPPPTRTPAAVNSQAGSGLSNGRNAKANQWPAAKTNSLASSTLPGKEVNQSVEQGSTTAAGPPSQEVPSVPGSHHEGAGTQQPLPEDSRSREVCAASSTRSKSGWQPAAYVVQKSPASMAGSGRPTHTSELEYRLLNFNQPFAAQFQPLLYYLAYNKLHREEWKKLAVFWRFTDEQIAAIELHHAQSAKAYKDHGFRMLCIWLHGVEADETPVEELYAALIAIGRKARADKLQQDYHKVFHGHKNWKHRLEVPLLRKRR</sequence>
<feature type="compositionally biased region" description="Polar residues" evidence="4">
    <location>
        <begin position="1"/>
        <end position="10"/>
    </location>
</feature>
<dbReference type="InterPro" id="IPR002110">
    <property type="entry name" value="Ankyrin_rpt"/>
</dbReference>
<dbReference type="Pfam" id="PF12796">
    <property type="entry name" value="Ank_2"/>
    <property type="match status" value="2"/>
</dbReference>
<dbReference type="CDD" id="cd01670">
    <property type="entry name" value="Death"/>
    <property type="match status" value="1"/>
</dbReference>
<feature type="compositionally biased region" description="Polar residues" evidence="4">
    <location>
        <begin position="571"/>
        <end position="596"/>
    </location>
</feature>
<feature type="repeat" description="ANK" evidence="3">
    <location>
        <begin position="271"/>
        <end position="303"/>
    </location>
</feature>
<keyword evidence="1" id="KW-0677">Repeat</keyword>
<evidence type="ECO:0000256" key="3">
    <source>
        <dbReference type="PROSITE-ProRule" id="PRU00023"/>
    </source>
</evidence>
<dbReference type="PANTHER" id="PTHR24173:SF74">
    <property type="entry name" value="ANKYRIN REPEAT DOMAIN-CONTAINING PROTEIN 16"/>
    <property type="match status" value="1"/>
</dbReference>
<feature type="repeat" description="ANK" evidence="3">
    <location>
        <begin position="101"/>
        <end position="133"/>
    </location>
</feature>
<dbReference type="PROSITE" id="PS50297">
    <property type="entry name" value="ANK_REP_REGION"/>
    <property type="match status" value="4"/>
</dbReference>
<dbReference type="SMART" id="SM00248">
    <property type="entry name" value="ANK"/>
    <property type="match status" value="10"/>
</dbReference>
<dbReference type="InterPro" id="IPR011029">
    <property type="entry name" value="DEATH-like_dom_sf"/>
</dbReference>
<evidence type="ECO:0000256" key="2">
    <source>
        <dbReference type="ARBA" id="ARBA00023043"/>
    </source>
</evidence>
<dbReference type="InterPro" id="IPR000488">
    <property type="entry name" value="Death_dom"/>
</dbReference>
<feature type="region of interest" description="Disordered" evidence="4">
    <location>
        <begin position="1"/>
        <end position="45"/>
    </location>
</feature>
<accession>A0A0X3PEB9</accession>
<feature type="compositionally biased region" description="Polar residues" evidence="4">
    <location>
        <begin position="547"/>
        <end position="564"/>
    </location>
</feature>
<feature type="repeat" description="ANK" evidence="3">
    <location>
        <begin position="370"/>
        <end position="402"/>
    </location>
</feature>
<dbReference type="EMBL" id="GEEE01016763">
    <property type="protein sequence ID" value="JAP46462.1"/>
    <property type="molecule type" value="Transcribed_RNA"/>
</dbReference>
<dbReference type="Gene3D" id="1.25.40.20">
    <property type="entry name" value="Ankyrin repeat-containing domain"/>
    <property type="match status" value="3"/>
</dbReference>
<evidence type="ECO:0000256" key="1">
    <source>
        <dbReference type="ARBA" id="ARBA00022737"/>
    </source>
</evidence>
<evidence type="ECO:0000256" key="4">
    <source>
        <dbReference type="SAM" id="MobiDB-lite"/>
    </source>
</evidence>
<dbReference type="PANTHER" id="PTHR24173">
    <property type="entry name" value="ANKYRIN REPEAT CONTAINING"/>
    <property type="match status" value="1"/>
</dbReference>
<feature type="repeat" description="ANK" evidence="3">
    <location>
        <begin position="337"/>
        <end position="369"/>
    </location>
</feature>
<feature type="compositionally biased region" description="Low complexity" evidence="4">
    <location>
        <begin position="20"/>
        <end position="33"/>
    </location>
</feature>
<gene>
    <name evidence="6" type="ORF">TR165543</name>
</gene>
<feature type="compositionally biased region" description="Polar residues" evidence="4">
    <location>
        <begin position="497"/>
        <end position="506"/>
    </location>
</feature>
<proteinExistence type="predicted"/>
<dbReference type="PRINTS" id="PR01415">
    <property type="entry name" value="ANKYRIN"/>
</dbReference>
<evidence type="ECO:0000313" key="6">
    <source>
        <dbReference type="EMBL" id="JAP46462.1"/>
    </source>
</evidence>
<feature type="domain" description="Death" evidence="5">
    <location>
        <begin position="698"/>
        <end position="773"/>
    </location>
</feature>
<dbReference type="PROSITE" id="PS50088">
    <property type="entry name" value="ANK_REPEAT"/>
    <property type="match status" value="6"/>
</dbReference>
<reference evidence="6" key="1">
    <citation type="submission" date="2016-01" db="EMBL/GenBank/DDBJ databases">
        <title>Reference transcriptome for the parasite Schistocephalus solidus: insights into the molecular evolution of parasitism.</title>
        <authorList>
            <person name="Hebert F.O."/>
            <person name="Grambauer S."/>
            <person name="Barber I."/>
            <person name="Landry C.R."/>
            <person name="Aubin-Horth N."/>
        </authorList>
    </citation>
    <scope>NUCLEOTIDE SEQUENCE</scope>
</reference>
<feature type="compositionally biased region" description="Polar residues" evidence="4">
    <location>
        <begin position="519"/>
        <end position="537"/>
    </location>
</feature>
<dbReference type="SUPFAM" id="SSF48403">
    <property type="entry name" value="Ankyrin repeat"/>
    <property type="match status" value="1"/>
</dbReference>
<dbReference type="Pfam" id="PF13637">
    <property type="entry name" value="Ank_4"/>
    <property type="match status" value="1"/>
</dbReference>
<dbReference type="GO" id="GO:0007165">
    <property type="term" value="P:signal transduction"/>
    <property type="evidence" value="ECO:0007669"/>
    <property type="project" value="InterPro"/>
</dbReference>
<dbReference type="PROSITE" id="PS50017">
    <property type="entry name" value="DEATH_DOMAIN"/>
    <property type="match status" value="1"/>
</dbReference>
<dbReference type="SUPFAM" id="SSF47986">
    <property type="entry name" value="DEATH domain"/>
    <property type="match status" value="1"/>
</dbReference>
<protein>
    <recommendedName>
        <fullName evidence="5">Death domain-containing protein</fullName>
    </recommendedName>
</protein>
<dbReference type="Gene3D" id="1.10.533.10">
    <property type="entry name" value="Death Domain, Fas"/>
    <property type="match status" value="1"/>
</dbReference>
<evidence type="ECO:0000259" key="5">
    <source>
        <dbReference type="PROSITE" id="PS50017"/>
    </source>
</evidence>
<name>A0A0X3PEB9_SCHSO</name>
<feature type="region of interest" description="Disordered" evidence="4">
    <location>
        <begin position="497"/>
        <end position="637"/>
    </location>
</feature>
<dbReference type="InterPro" id="IPR036770">
    <property type="entry name" value="Ankyrin_rpt-contain_sf"/>
</dbReference>
<keyword evidence="2 3" id="KW-0040">ANK repeat</keyword>
<feature type="repeat" description="ANK" evidence="3">
    <location>
        <begin position="134"/>
        <end position="166"/>
    </location>
</feature>